<proteinExistence type="predicted"/>
<dbReference type="Gramene" id="OBART04G04490.1">
    <property type="protein sequence ID" value="OBART04G04490.1"/>
    <property type="gene ID" value="OBART04G04490"/>
</dbReference>
<keyword evidence="2" id="KW-1185">Reference proteome</keyword>
<reference evidence="1" key="2">
    <citation type="submission" date="2015-03" db="UniProtKB">
        <authorList>
            <consortium name="EnsemblPlants"/>
        </authorList>
    </citation>
    <scope>IDENTIFICATION</scope>
</reference>
<protein>
    <submittedName>
        <fullName evidence="1">Uncharacterized protein</fullName>
    </submittedName>
</protein>
<dbReference type="AlphaFoldDB" id="A0A0D3FT49"/>
<name>A0A0D3FT49_9ORYZ</name>
<dbReference type="PaxDb" id="65489-OBART04G04490.1"/>
<evidence type="ECO:0000313" key="1">
    <source>
        <dbReference type="EnsemblPlants" id="OBART04G04490.1"/>
    </source>
</evidence>
<reference evidence="1" key="1">
    <citation type="journal article" date="2009" name="Rice">
        <title>De Novo Next Generation Sequencing of Plant Genomes.</title>
        <authorList>
            <person name="Rounsley S."/>
            <person name="Marri P.R."/>
            <person name="Yu Y."/>
            <person name="He R."/>
            <person name="Sisneros N."/>
            <person name="Goicoechea J.L."/>
            <person name="Lee S.J."/>
            <person name="Angelova A."/>
            <person name="Kudrna D."/>
            <person name="Luo M."/>
            <person name="Affourtit J."/>
            <person name="Desany B."/>
            <person name="Knight J."/>
            <person name="Niazi F."/>
            <person name="Egholm M."/>
            <person name="Wing R.A."/>
        </authorList>
    </citation>
    <scope>NUCLEOTIDE SEQUENCE [LARGE SCALE GENOMIC DNA]</scope>
    <source>
        <strain evidence="1">cv. IRGC 105608</strain>
    </source>
</reference>
<organism evidence="1">
    <name type="scientific">Oryza barthii</name>
    <dbReference type="NCBI Taxonomy" id="65489"/>
    <lineage>
        <taxon>Eukaryota</taxon>
        <taxon>Viridiplantae</taxon>
        <taxon>Streptophyta</taxon>
        <taxon>Embryophyta</taxon>
        <taxon>Tracheophyta</taxon>
        <taxon>Spermatophyta</taxon>
        <taxon>Magnoliopsida</taxon>
        <taxon>Liliopsida</taxon>
        <taxon>Poales</taxon>
        <taxon>Poaceae</taxon>
        <taxon>BOP clade</taxon>
        <taxon>Oryzoideae</taxon>
        <taxon>Oryzeae</taxon>
        <taxon>Oryzinae</taxon>
        <taxon>Oryza</taxon>
    </lineage>
</organism>
<evidence type="ECO:0000313" key="2">
    <source>
        <dbReference type="Proteomes" id="UP000026960"/>
    </source>
</evidence>
<dbReference type="EnsemblPlants" id="OBART04G04490.1">
    <property type="protein sequence ID" value="OBART04G04490.1"/>
    <property type="gene ID" value="OBART04G04490"/>
</dbReference>
<dbReference type="Proteomes" id="UP000026960">
    <property type="component" value="Chromosome 4"/>
</dbReference>
<dbReference type="HOGENOM" id="CLU_2430560_0_0_1"/>
<sequence>MFRVVVSSPRAKIAPTGGAHLDTPSCGGAAALSHGESAVPPLPLGPAVASAEPSWLAAIGEVLEFGLSRMSVRRTWRQWLQVTQEGWMEFY</sequence>
<accession>A0A0D3FT49</accession>